<dbReference type="SUPFAM" id="SSF50630">
    <property type="entry name" value="Acid proteases"/>
    <property type="match status" value="1"/>
</dbReference>
<feature type="region of interest" description="Disordered" evidence="1">
    <location>
        <begin position="668"/>
        <end position="690"/>
    </location>
</feature>
<gene>
    <name evidence="3" type="ORF">PRZ48_000271</name>
</gene>
<dbReference type="EMBL" id="JAXOVC010000001">
    <property type="protein sequence ID" value="KAK4506539.1"/>
    <property type="molecule type" value="Genomic_DNA"/>
</dbReference>
<proteinExistence type="predicted"/>
<keyword evidence="2" id="KW-1133">Transmembrane helix</keyword>
<dbReference type="Proteomes" id="UP001305779">
    <property type="component" value="Unassembled WGS sequence"/>
</dbReference>
<organism evidence="3 4">
    <name type="scientific">Zasmidium cellare</name>
    <name type="common">Wine cellar mold</name>
    <name type="synonym">Racodium cellare</name>
    <dbReference type="NCBI Taxonomy" id="395010"/>
    <lineage>
        <taxon>Eukaryota</taxon>
        <taxon>Fungi</taxon>
        <taxon>Dikarya</taxon>
        <taxon>Ascomycota</taxon>
        <taxon>Pezizomycotina</taxon>
        <taxon>Dothideomycetes</taxon>
        <taxon>Dothideomycetidae</taxon>
        <taxon>Mycosphaerellales</taxon>
        <taxon>Mycosphaerellaceae</taxon>
        <taxon>Zasmidium</taxon>
    </lineage>
</organism>
<evidence type="ECO:0008006" key="5">
    <source>
        <dbReference type="Google" id="ProtNLM"/>
    </source>
</evidence>
<feature type="transmembrane region" description="Helical" evidence="2">
    <location>
        <begin position="580"/>
        <end position="604"/>
    </location>
</feature>
<accession>A0ABR0EY00</accession>
<evidence type="ECO:0000313" key="4">
    <source>
        <dbReference type="Proteomes" id="UP001305779"/>
    </source>
</evidence>
<evidence type="ECO:0000313" key="3">
    <source>
        <dbReference type="EMBL" id="KAK4506539.1"/>
    </source>
</evidence>
<evidence type="ECO:0000256" key="2">
    <source>
        <dbReference type="SAM" id="Phobius"/>
    </source>
</evidence>
<evidence type="ECO:0000256" key="1">
    <source>
        <dbReference type="SAM" id="MobiDB-lite"/>
    </source>
</evidence>
<dbReference type="Gene3D" id="2.40.70.10">
    <property type="entry name" value="Acid Proteases"/>
    <property type="match status" value="1"/>
</dbReference>
<comment type="caution">
    <text evidence="3">The sequence shown here is derived from an EMBL/GenBank/DDBJ whole genome shotgun (WGS) entry which is preliminary data.</text>
</comment>
<sequence>MAPDASLYAVELRRTSAPTPKRGHPNEKMVQSNQVLLAAQLKITDISNVNTQCTAVHSRLDRSFTGDSTTHAGLVMRTANLRFLHTIAAFTLQWVACHGQRLIAVPASSRYYGQDGPWGAVSVNYGGYPQDQLDESQWKTVDLFPGGQYNSFVISPAACRNDSTGLCGLGGEVASTTNVTQTIDDYTISFRPYSNYSADSGVNMTGYIYEQTMNVGFSTGGSGYTAYNTSTVVVDQMNYTTPSHKKTNAFEVGYLALGAGDASGGSPTQNFSTGGRTHPILAWNLPGYFWQHHLTPSFTYTLQVGSAAFQYPLSLTFGGYDMGRLIGPVTTFQSQLSLLDIGIGVQTGGSPFRFASKNELLIDSSGNNRPISVTPDPMGPYLSLPKQTCDAIASILPVKFDDQSGYYLWKTDDPSYAQIVASPAYLAFTLPPPPGNSSNVVLKIPFLLLNLTLGPLLSGQKTPIPYFPCMPYTPDSGAPYILGRAFLQAAFLGRNWNSAISWLAQAPGPGPGLQGLGTSYQDIASDQVTLNTFPGDFEEQFNSTWADHWKVLPNSSPAVTAEATTSAATSTHGRALSTNALVGIGAGAGAVTLAVISGLAIFFWRKRKSKKASRAEYLHPSIYRGQSYDLKGFSPSHSTADSKRPSYSSLKELAAMRSPPNAHLQRQWPLVELPVRQDPQEMGLRTPRPT</sequence>
<dbReference type="InterPro" id="IPR021109">
    <property type="entry name" value="Peptidase_aspartic_dom_sf"/>
</dbReference>
<keyword evidence="2" id="KW-0812">Transmembrane</keyword>
<name>A0ABR0EY00_ZASCE</name>
<reference evidence="3 4" key="1">
    <citation type="journal article" date="2023" name="G3 (Bethesda)">
        <title>A chromosome-level genome assembly of Zasmidium syzygii isolated from banana leaves.</title>
        <authorList>
            <person name="van Westerhoven A.C."/>
            <person name="Mehrabi R."/>
            <person name="Talebi R."/>
            <person name="Steentjes M.B.F."/>
            <person name="Corcolon B."/>
            <person name="Chong P.A."/>
            <person name="Kema G.H.J."/>
            <person name="Seidl M.F."/>
        </authorList>
    </citation>
    <scope>NUCLEOTIDE SEQUENCE [LARGE SCALE GENOMIC DNA]</scope>
    <source>
        <strain evidence="3 4">P124</strain>
    </source>
</reference>
<protein>
    <recommendedName>
        <fullName evidence="5">Peptidase A1 domain-containing protein</fullName>
    </recommendedName>
</protein>
<keyword evidence="2" id="KW-0472">Membrane</keyword>
<keyword evidence="4" id="KW-1185">Reference proteome</keyword>